<keyword evidence="1" id="KW-0812">Transmembrane</keyword>
<keyword evidence="1" id="KW-1133">Transmembrane helix</keyword>
<dbReference type="AlphaFoldDB" id="A0A8E2JJU4"/>
<reference evidence="2 3" key="1">
    <citation type="journal article" date="2016" name="Nat. Commun.">
        <title>Ectomycorrhizal ecology is imprinted in the genome of the dominant symbiotic fungus Cenococcum geophilum.</title>
        <authorList>
            <consortium name="DOE Joint Genome Institute"/>
            <person name="Peter M."/>
            <person name="Kohler A."/>
            <person name="Ohm R.A."/>
            <person name="Kuo A."/>
            <person name="Krutzmann J."/>
            <person name="Morin E."/>
            <person name="Arend M."/>
            <person name="Barry K.W."/>
            <person name="Binder M."/>
            <person name="Choi C."/>
            <person name="Clum A."/>
            <person name="Copeland A."/>
            <person name="Grisel N."/>
            <person name="Haridas S."/>
            <person name="Kipfer T."/>
            <person name="LaButti K."/>
            <person name="Lindquist E."/>
            <person name="Lipzen A."/>
            <person name="Maire R."/>
            <person name="Meier B."/>
            <person name="Mihaltcheva S."/>
            <person name="Molinier V."/>
            <person name="Murat C."/>
            <person name="Poggeler S."/>
            <person name="Quandt C.A."/>
            <person name="Sperisen C."/>
            <person name="Tritt A."/>
            <person name="Tisserant E."/>
            <person name="Crous P.W."/>
            <person name="Henrissat B."/>
            <person name="Nehls U."/>
            <person name="Egli S."/>
            <person name="Spatafora J.W."/>
            <person name="Grigoriev I.V."/>
            <person name="Martin F.M."/>
        </authorList>
    </citation>
    <scope>NUCLEOTIDE SEQUENCE [LARGE SCALE GENOMIC DNA]</scope>
    <source>
        <strain evidence="2 3">CBS 459.81</strain>
    </source>
</reference>
<sequence length="111" mass="12631">MKFYHPLHSPNSPASLDAFESLSSDKYYWRINVAEHPHRGAFQGRTSFNYLRDLNRGLEAETDKKPCDMGMSGLFLGVPSTPFGVWWIVIWQALRVDKSTGLVPECSLGWI</sequence>
<accession>A0A8E2JJU4</accession>
<dbReference type="EMBL" id="KV744825">
    <property type="protein sequence ID" value="OCK85067.1"/>
    <property type="molecule type" value="Genomic_DNA"/>
</dbReference>
<dbReference type="Proteomes" id="UP000250266">
    <property type="component" value="Unassembled WGS sequence"/>
</dbReference>
<evidence type="ECO:0000313" key="2">
    <source>
        <dbReference type="EMBL" id="OCK85067.1"/>
    </source>
</evidence>
<evidence type="ECO:0000313" key="3">
    <source>
        <dbReference type="Proteomes" id="UP000250266"/>
    </source>
</evidence>
<name>A0A8E2JJU4_9PEZI</name>
<protein>
    <submittedName>
        <fullName evidence="2">Uncharacterized protein</fullName>
    </submittedName>
</protein>
<organism evidence="2 3">
    <name type="scientific">Lepidopterella palustris CBS 459.81</name>
    <dbReference type="NCBI Taxonomy" id="1314670"/>
    <lineage>
        <taxon>Eukaryota</taxon>
        <taxon>Fungi</taxon>
        <taxon>Dikarya</taxon>
        <taxon>Ascomycota</taxon>
        <taxon>Pezizomycotina</taxon>
        <taxon>Dothideomycetes</taxon>
        <taxon>Pleosporomycetidae</taxon>
        <taxon>Mytilinidiales</taxon>
        <taxon>Argynnaceae</taxon>
        <taxon>Lepidopterella</taxon>
    </lineage>
</organism>
<evidence type="ECO:0000256" key="1">
    <source>
        <dbReference type="SAM" id="Phobius"/>
    </source>
</evidence>
<keyword evidence="3" id="KW-1185">Reference proteome</keyword>
<keyword evidence="1" id="KW-0472">Membrane</keyword>
<feature type="transmembrane region" description="Helical" evidence="1">
    <location>
        <begin position="74"/>
        <end position="94"/>
    </location>
</feature>
<proteinExistence type="predicted"/>
<gene>
    <name evidence="2" type="ORF">K432DRAFT_378019</name>
</gene>